<dbReference type="InterPro" id="IPR019734">
    <property type="entry name" value="TPR_rpt"/>
</dbReference>
<dbReference type="SUPFAM" id="SSF48452">
    <property type="entry name" value="TPR-like"/>
    <property type="match status" value="1"/>
</dbReference>
<dbReference type="Pfam" id="PF13401">
    <property type="entry name" value="AAA_22"/>
    <property type="match status" value="1"/>
</dbReference>
<dbReference type="PRINTS" id="PR00364">
    <property type="entry name" value="DISEASERSIST"/>
</dbReference>
<dbReference type="STRING" id="35622.SAMN04489764_0392"/>
<dbReference type="SUPFAM" id="SSF52540">
    <property type="entry name" value="P-loop containing nucleoside triphosphate hydrolases"/>
    <property type="match status" value="1"/>
</dbReference>
<feature type="domain" description="HTH luxR-type" evidence="2">
    <location>
        <begin position="792"/>
        <end position="857"/>
    </location>
</feature>
<dbReference type="Proteomes" id="UP000217103">
    <property type="component" value="Unassembled WGS sequence"/>
</dbReference>
<proteinExistence type="predicted"/>
<evidence type="ECO:0000256" key="1">
    <source>
        <dbReference type="SAM" id="MobiDB-lite"/>
    </source>
</evidence>
<dbReference type="Gene3D" id="3.40.50.300">
    <property type="entry name" value="P-loop containing nucleotide triphosphate hydrolases"/>
    <property type="match status" value="1"/>
</dbReference>
<dbReference type="GO" id="GO:0016887">
    <property type="term" value="F:ATP hydrolysis activity"/>
    <property type="evidence" value="ECO:0007669"/>
    <property type="project" value="InterPro"/>
</dbReference>
<dbReference type="Pfam" id="PF13424">
    <property type="entry name" value="TPR_12"/>
    <property type="match status" value="1"/>
</dbReference>
<name>A0A1H1A9X5_9ACTN</name>
<dbReference type="PROSITE" id="PS00622">
    <property type="entry name" value="HTH_LUXR_1"/>
    <property type="match status" value="1"/>
</dbReference>
<keyword evidence="4" id="KW-1185">Reference proteome</keyword>
<reference evidence="3 4" key="1">
    <citation type="submission" date="2016-10" db="EMBL/GenBank/DDBJ databases">
        <authorList>
            <person name="de Groot N.N."/>
        </authorList>
    </citation>
    <scope>NUCLEOTIDE SEQUENCE [LARGE SCALE GENOMIC DNA]</scope>
    <source>
        <strain evidence="3 4">DSM 43794</strain>
    </source>
</reference>
<dbReference type="CDD" id="cd06170">
    <property type="entry name" value="LuxR_C_like"/>
    <property type="match status" value="1"/>
</dbReference>
<dbReference type="Pfam" id="PF25872">
    <property type="entry name" value="HTH_77"/>
    <property type="match status" value="1"/>
</dbReference>
<dbReference type="InterPro" id="IPR011990">
    <property type="entry name" value="TPR-like_helical_dom_sf"/>
</dbReference>
<accession>A0A1H1A9X5</accession>
<dbReference type="PANTHER" id="PTHR47691:SF3">
    <property type="entry name" value="HTH-TYPE TRANSCRIPTIONAL REGULATOR RV0890C-RELATED"/>
    <property type="match status" value="1"/>
</dbReference>
<gene>
    <name evidence="3" type="ORF">SAMN04489764_0392</name>
</gene>
<sequence length="897" mass="96744">MTSHTDLPIETTAFVGRESDIRELAHLITTARLVTLCGMGGIGKTRLALRVAREVEDRFPDGVRLVELADLEDPAMLAERFAASLRLPRRCGDVTENLLAALAGSRLLLVVDNCEHVVEECARMCARILAACEHVRLLATGREPLRVPGEYIWRVSPLTLPSAECPDSEAVRLFRDRAAAARPDVDWSGHDGDQVAALCAELEGVPLAIELAAAMTRYLSVRQIRARLGDRFHLLTGGDRTAPARHRTLLANVEWSYRMLSGPERLLLERLTVFSGGWTLEMAEMVCAGGGVWREEVLRLLAGLVDRSLVVVDGEIAGEARYRMLDTLRAYARERLVERGEEAELRRRHLGCVSELARAGSRLVTARADWPAVCRHLAMLDAMHLDVCDALRWAAETGEVEQGLRVLIDLRWQLIACGRFDALLPLFDRLLAASDGVPDRLLAEAMALRAELAFLSGDVVGGGRWAQEALARVGECCSPRVEVYALVQSVVAAPRVVSGEDDRIVRALALARRARDPYLECYTVYIKGVLAQWTGRFRDAVRCYEEVLTISRHIGELGVWSTALALVGLAGVAHERGDPSRALACYERAQELLRDEKGRVPCLAGMARIAIAVGGHIIAHRSGTAGAGASGGTEAVRRAANGTADLIALFAELAAKDGDHRRAVRLLGVREAIREAAPEATGSSSQGSCARVEKLLELARRELGEAVVARLWDEGRGLSRHHSIEFALAGSLASQSRCPLRASEPFPASAGPLPSAASAVPAAAPAAKAVAAGNAPLTEGRGPAEEARVPPLCPSMGGLTAREREIASLVARGLSNKGIADELVISHATVARHVANILAKLGFSSRTQIAAWVLRHALDRPEDTRAVAVTGRRSETETSLSAAAWSPSMGARPEHCR</sequence>
<dbReference type="PROSITE" id="PS50043">
    <property type="entry name" value="HTH_LUXR_2"/>
    <property type="match status" value="1"/>
</dbReference>
<dbReference type="Gene3D" id="1.25.40.10">
    <property type="entry name" value="Tetratricopeptide repeat domain"/>
    <property type="match status" value="1"/>
</dbReference>
<organism evidence="3 4">
    <name type="scientific">Thermostaphylospora chromogena</name>
    <dbReference type="NCBI Taxonomy" id="35622"/>
    <lineage>
        <taxon>Bacteria</taxon>
        <taxon>Bacillati</taxon>
        <taxon>Actinomycetota</taxon>
        <taxon>Actinomycetes</taxon>
        <taxon>Streptosporangiales</taxon>
        <taxon>Thermomonosporaceae</taxon>
        <taxon>Thermostaphylospora</taxon>
    </lineage>
</organism>
<dbReference type="OrthoDB" id="3194665at2"/>
<dbReference type="EMBL" id="FNKK01000002">
    <property type="protein sequence ID" value="SDQ36380.1"/>
    <property type="molecule type" value="Genomic_DNA"/>
</dbReference>
<dbReference type="InterPro" id="IPR036388">
    <property type="entry name" value="WH-like_DNA-bd_sf"/>
</dbReference>
<dbReference type="InterPro" id="IPR027417">
    <property type="entry name" value="P-loop_NTPase"/>
</dbReference>
<dbReference type="AlphaFoldDB" id="A0A1H1A9X5"/>
<dbReference type="RefSeq" id="WP_093257285.1">
    <property type="nucleotide sequence ID" value="NZ_FNKK01000002.1"/>
</dbReference>
<dbReference type="GO" id="GO:0006355">
    <property type="term" value="P:regulation of DNA-templated transcription"/>
    <property type="evidence" value="ECO:0007669"/>
    <property type="project" value="InterPro"/>
</dbReference>
<evidence type="ECO:0000259" key="2">
    <source>
        <dbReference type="PROSITE" id="PS50043"/>
    </source>
</evidence>
<dbReference type="PANTHER" id="PTHR47691">
    <property type="entry name" value="REGULATOR-RELATED"/>
    <property type="match status" value="1"/>
</dbReference>
<evidence type="ECO:0000313" key="4">
    <source>
        <dbReference type="Proteomes" id="UP000217103"/>
    </source>
</evidence>
<dbReference type="SMART" id="SM00028">
    <property type="entry name" value="TPR"/>
    <property type="match status" value="2"/>
</dbReference>
<evidence type="ECO:0000313" key="3">
    <source>
        <dbReference type="EMBL" id="SDQ36380.1"/>
    </source>
</evidence>
<dbReference type="PRINTS" id="PR00038">
    <property type="entry name" value="HTHLUXR"/>
</dbReference>
<dbReference type="SMART" id="SM00421">
    <property type="entry name" value="HTH_LUXR"/>
    <property type="match status" value="1"/>
</dbReference>
<dbReference type="SUPFAM" id="SSF46894">
    <property type="entry name" value="C-terminal effector domain of the bipartite response regulators"/>
    <property type="match status" value="1"/>
</dbReference>
<dbReference type="Pfam" id="PF00196">
    <property type="entry name" value="GerE"/>
    <property type="match status" value="1"/>
</dbReference>
<dbReference type="InterPro" id="IPR049945">
    <property type="entry name" value="AAA_22"/>
</dbReference>
<dbReference type="GO" id="GO:0003677">
    <property type="term" value="F:DNA binding"/>
    <property type="evidence" value="ECO:0007669"/>
    <property type="project" value="InterPro"/>
</dbReference>
<dbReference type="InterPro" id="IPR016032">
    <property type="entry name" value="Sig_transdc_resp-reg_C-effctor"/>
</dbReference>
<dbReference type="InterPro" id="IPR000792">
    <property type="entry name" value="Tscrpt_reg_LuxR_C"/>
</dbReference>
<dbReference type="InterPro" id="IPR058852">
    <property type="entry name" value="HTH_77"/>
</dbReference>
<protein>
    <submittedName>
        <fullName evidence="3">Predicted ATPase</fullName>
    </submittedName>
</protein>
<dbReference type="Gene3D" id="1.10.10.10">
    <property type="entry name" value="Winged helix-like DNA-binding domain superfamily/Winged helix DNA-binding domain"/>
    <property type="match status" value="1"/>
</dbReference>
<feature type="region of interest" description="Disordered" evidence="1">
    <location>
        <begin position="868"/>
        <end position="897"/>
    </location>
</feature>